<dbReference type="EMBL" id="CZAP01000008">
    <property type="protein sequence ID" value="CUP55671.1"/>
    <property type="molecule type" value="Genomic_DNA"/>
</dbReference>
<dbReference type="InterPro" id="IPR047296">
    <property type="entry name" value="GIY-YIG_UvrC_Cho"/>
</dbReference>
<evidence type="ECO:0000313" key="11">
    <source>
        <dbReference type="Proteomes" id="UP000095576"/>
    </source>
</evidence>
<dbReference type="NCBIfam" id="TIGR00194">
    <property type="entry name" value="uvrC"/>
    <property type="match status" value="1"/>
</dbReference>
<reference evidence="10 11" key="1">
    <citation type="submission" date="2015-09" db="EMBL/GenBank/DDBJ databases">
        <authorList>
            <consortium name="Pathogen Informatics"/>
        </authorList>
    </citation>
    <scope>NUCLEOTIDE SEQUENCE [LARGE SCALE GENOMIC DNA]</scope>
    <source>
        <strain evidence="10 11">2789STDY5834899</strain>
    </source>
</reference>
<dbReference type="InterPro" id="IPR000305">
    <property type="entry name" value="GIY-YIG_endonuc"/>
</dbReference>
<dbReference type="Pfam" id="PF22920">
    <property type="entry name" value="UvrC_RNaseH"/>
    <property type="match status" value="1"/>
</dbReference>
<evidence type="ECO:0000256" key="3">
    <source>
        <dbReference type="ARBA" id="ARBA00022769"/>
    </source>
</evidence>
<organism evidence="10 11">
    <name type="scientific">Bacteroides thetaiotaomicron</name>
    <dbReference type="NCBI Taxonomy" id="818"/>
    <lineage>
        <taxon>Bacteria</taxon>
        <taxon>Pseudomonadati</taxon>
        <taxon>Bacteroidota</taxon>
        <taxon>Bacteroidia</taxon>
        <taxon>Bacteroidales</taxon>
        <taxon>Bacteroidaceae</taxon>
        <taxon>Bacteroides</taxon>
    </lineage>
</organism>
<dbReference type="Proteomes" id="UP000095576">
    <property type="component" value="Unassembled WGS sequence"/>
</dbReference>
<dbReference type="Pfam" id="PF08459">
    <property type="entry name" value="UvrC_RNaseH_dom"/>
    <property type="match status" value="1"/>
</dbReference>
<evidence type="ECO:0000256" key="1">
    <source>
        <dbReference type="ARBA" id="ARBA00022490"/>
    </source>
</evidence>
<keyword evidence="6 7" id="KW-0742">SOS response</keyword>
<keyword evidence="1 7" id="KW-0963">Cytoplasm</keyword>
<dbReference type="PANTHER" id="PTHR30562">
    <property type="entry name" value="UVRC/OXIDOREDUCTASE"/>
    <property type="match status" value="1"/>
</dbReference>
<evidence type="ECO:0000256" key="4">
    <source>
        <dbReference type="ARBA" id="ARBA00022881"/>
    </source>
</evidence>
<dbReference type="GO" id="GO:0005737">
    <property type="term" value="C:cytoplasm"/>
    <property type="evidence" value="ECO:0007669"/>
    <property type="project" value="UniProtKB-SubCell"/>
</dbReference>
<comment type="subunit">
    <text evidence="7">Interacts with UvrB in an incision complex.</text>
</comment>
<dbReference type="SMART" id="SM00465">
    <property type="entry name" value="GIYc"/>
    <property type="match status" value="1"/>
</dbReference>
<dbReference type="SUPFAM" id="SSF47781">
    <property type="entry name" value="RuvA domain 2-like"/>
    <property type="match status" value="1"/>
</dbReference>
<dbReference type="InterPro" id="IPR004791">
    <property type="entry name" value="UvrC"/>
</dbReference>
<keyword evidence="5 7" id="KW-0234">DNA repair</keyword>
<dbReference type="Pfam" id="PF14520">
    <property type="entry name" value="HHH_5"/>
    <property type="match status" value="1"/>
</dbReference>
<dbReference type="InterPro" id="IPR038476">
    <property type="entry name" value="UvrC_RNase_H_dom_sf"/>
</dbReference>
<dbReference type="GO" id="GO:0009380">
    <property type="term" value="C:excinuclease repair complex"/>
    <property type="evidence" value="ECO:0007669"/>
    <property type="project" value="InterPro"/>
</dbReference>
<dbReference type="KEGG" id="btho:Btheta7330_05036"/>
<protein>
    <recommendedName>
        <fullName evidence="7">UvrABC system protein C</fullName>
        <shortName evidence="7">Protein UvrC</shortName>
    </recommendedName>
    <alternativeName>
        <fullName evidence="7">Excinuclease ABC subunit C</fullName>
    </alternativeName>
</protein>
<evidence type="ECO:0000313" key="10">
    <source>
        <dbReference type="EMBL" id="CUP55671.1"/>
    </source>
</evidence>
<dbReference type="PANTHER" id="PTHR30562:SF1">
    <property type="entry name" value="UVRABC SYSTEM PROTEIN C"/>
    <property type="match status" value="1"/>
</dbReference>
<dbReference type="AlphaFoldDB" id="A0A0P0FLR6"/>
<accession>A0A0P0FLR6</accession>
<evidence type="ECO:0000259" key="9">
    <source>
        <dbReference type="PROSITE" id="PS50165"/>
    </source>
</evidence>
<dbReference type="InterPro" id="IPR001162">
    <property type="entry name" value="UvrC_RNase_H_dom"/>
</dbReference>
<proteinExistence type="inferred from homology"/>
<keyword evidence="2 7" id="KW-0227">DNA damage</keyword>
<keyword evidence="3 7" id="KW-0228">DNA excision</keyword>
<dbReference type="GO" id="GO:0006289">
    <property type="term" value="P:nucleotide-excision repair"/>
    <property type="evidence" value="ECO:0007669"/>
    <property type="project" value="UniProtKB-UniRule"/>
</dbReference>
<dbReference type="FunFam" id="3.40.1440.10:FF:000001">
    <property type="entry name" value="UvrABC system protein C"/>
    <property type="match status" value="1"/>
</dbReference>
<dbReference type="SUPFAM" id="SSF46600">
    <property type="entry name" value="C-terminal UvrC-binding domain of UvrB"/>
    <property type="match status" value="1"/>
</dbReference>
<comment type="similarity">
    <text evidence="7">Belongs to the UvrC family.</text>
</comment>
<evidence type="ECO:0000256" key="5">
    <source>
        <dbReference type="ARBA" id="ARBA00023204"/>
    </source>
</evidence>
<evidence type="ECO:0000256" key="6">
    <source>
        <dbReference type="ARBA" id="ARBA00023236"/>
    </source>
</evidence>
<dbReference type="HAMAP" id="MF_00203">
    <property type="entry name" value="UvrC"/>
    <property type="match status" value="1"/>
</dbReference>
<dbReference type="SUPFAM" id="SSF82771">
    <property type="entry name" value="GIY-YIG endonuclease"/>
    <property type="match status" value="1"/>
</dbReference>
<dbReference type="Pfam" id="PF01541">
    <property type="entry name" value="GIY-YIG"/>
    <property type="match status" value="1"/>
</dbReference>
<evidence type="ECO:0000256" key="7">
    <source>
        <dbReference type="HAMAP-Rule" id="MF_00203"/>
    </source>
</evidence>
<dbReference type="InterPro" id="IPR050066">
    <property type="entry name" value="UvrABC_protein_C"/>
</dbReference>
<dbReference type="InterPro" id="IPR010994">
    <property type="entry name" value="RuvA_2-like"/>
</dbReference>
<dbReference type="Gene3D" id="3.40.1440.10">
    <property type="entry name" value="GIY-YIG endonuclease"/>
    <property type="match status" value="1"/>
</dbReference>
<dbReference type="InterPro" id="IPR035901">
    <property type="entry name" value="GIY-YIG_endonuc_sf"/>
</dbReference>
<dbReference type="Gene3D" id="3.30.420.340">
    <property type="entry name" value="UvrC, RNAse H endonuclease domain"/>
    <property type="match status" value="1"/>
</dbReference>
<evidence type="ECO:0000256" key="2">
    <source>
        <dbReference type="ARBA" id="ARBA00022763"/>
    </source>
</evidence>
<dbReference type="GO" id="GO:0009432">
    <property type="term" value="P:SOS response"/>
    <property type="evidence" value="ECO:0007669"/>
    <property type="project" value="UniProtKB-UniRule"/>
</dbReference>
<dbReference type="PATRIC" id="fig|818.23.peg.5187"/>
<keyword evidence="4 7" id="KW-0267">Excision nuclease</keyword>
<name>A0A0P0FLR6_BACT4</name>
<sequence>MQGVENLRPFLFPAISSITIMNTEPEAKTNEYLRGIVANLPEKPGVYQYLNTEGTIIYVGKAKNLKKRVYSYFSKEHEPGKTRVLVSKIADIRYIVVNTEEDALLLENNLIKKYKPRYNVLLKDDKTYPSICVQNEYFPRIFRTRKIIKNGSSYYGPYSHLPSMYAVLDLIKHLYPLRTCNLNLSPENIRAGKFKVCLEYHIKKCAGPCVGLQSHEDYLKNIDEIKEILKGNTQDISRMLVEKMQELANEMKFEEAQKIKEKYLLIENYRSKSEVVSSVLHNIDVFSIEEDDSNSAFVNYLHITNGAINQAFTFEYKKKLNESKEELLTLGIIEMRERYKSHSREIIVPFELDLELNNVVFTVPQRGDKKKLLDLSILNVKQYKADRLKQAEKLNPEQRSMRLLKEIQNELHLDKPPLQIECFDNSNIQGSDAVAACVVFKKAKPSKKDYRKYNIKTVVGPDDYASMKEVVRRRYQRAIEENSPLPDLIITDGGKGQMEVVREVIEDELHLNIPIAGLAKDNKHRTSELLFGFPAQTIGIKQQSSLFRLLTQIQDEVHRFAITFHRDKRSKRQVASALDSIKGIGEKTKTALLKEFKSVKRIKEASLEEIAKVIGEVKAQTVKKGLSNE</sequence>
<evidence type="ECO:0000259" key="8">
    <source>
        <dbReference type="PROSITE" id="PS50164"/>
    </source>
</evidence>
<dbReference type="CDD" id="cd10434">
    <property type="entry name" value="GIY-YIG_UvrC_Cho"/>
    <property type="match status" value="1"/>
</dbReference>
<dbReference type="PROSITE" id="PS50164">
    <property type="entry name" value="GIY_YIG"/>
    <property type="match status" value="1"/>
</dbReference>
<dbReference type="InterPro" id="IPR036876">
    <property type="entry name" value="UVR_dom_sf"/>
</dbReference>
<dbReference type="FunFam" id="3.30.420.340:FF:000002">
    <property type="entry name" value="UvrABC system protein C"/>
    <property type="match status" value="1"/>
</dbReference>
<comment type="function">
    <text evidence="7">The UvrABC repair system catalyzes the recognition and processing of DNA lesions. UvrC both incises the 5' and 3' sides of the lesion. The N-terminal half is responsible for the 3' incision and the C-terminal half is responsible for the 5' incision.</text>
</comment>
<dbReference type="Gene3D" id="1.10.150.20">
    <property type="entry name" value="5' to 3' exonuclease, C-terminal subdomain"/>
    <property type="match status" value="1"/>
</dbReference>
<dbReference type="PROSITE" id="PS50165">
    <property type="entry name" value="UVRC"/>
    <property type="match status" value="1"/>
</dbReference>
<feature type="domain" description="UvrC family homology region profile" evidence="9">
    <location>
        <begin position="289"/>
        <end position="505"/>
    </location>
</feature>
<dbReference type="GO" id="GO:0009381">
    <property type="term" value="F:excinuclease ABC activity"/>
    <property type="evidence" value="ECO:0007669"/>
    <property type="project" value="UniProtKB-UniRule"/>
</dbReference>
<dbReference type="GO" id="GO:0003677">
    <property type="term" value="F:DNA binding"/>
    <property type="evidence" value="ECO:0007669"/>
    <property type="project" value="UniProtKB-UniRule"/>
</dbReference>
<feature type="domain" description="GIY-YIG" evidence="8">
    <location>
        <begin position="42"/>
        <end position="120"/>
    </location>
</feature>
<comment type="subcellular location">
    <subcellularLocation>
        <location evidence="7">Cytoplasm</location>
    </subcellularLocation>
</comment>
<gene>
    <name evidence="7 10" type="primary">uvrC</name>
    <name evidence="10" type="ORF">ERS852511_02476</name>
</gene>